<feature type="region of interest" description="Disordered" evidence="2">
    <location>
        <begin position="75"/>
        <end position="101"/>
    </location>
</feature>
<accession>A0ABP0Q4J2</accession>
<evidence type="ECO:0000313" key="5">
    <source>
        <dbReference type="Proteomes" id="UP001642484"/>
    </source>
</evidence>
<keyword evidence="1" id="KW-0677">Repeat</keyword>
<reference evidence="4 5" key="1">
    <citation type="submission" date="2024-02" db="EMBL/GenBank/DDBJ databases">
        <authorList>
            <person name="Chen Y."/>
            <person name="Shah S."/>
            <person name="Dougan E. K."/>
            <person name="Thang M."/>
            <person name="Chan C."/>
        </authorList>
    </citation>
    <scope>NUCLEOTIDE SEQUENCE [LARGE SCALE GENOMIC DNA]</scope>
</reference>
<organism evidence="4 5">
    <name type="scientific">Durusdinium trenchii</name>
    <dbReference type="NCBI Taxonomy" id="1381693"/>
    <lineage>
        <taxon>Eukaryota</taxon>
        <taxon>Sar</taxon>
        <taxon>Alveolata</taxon>
        <taxon>Dinophyceae</taxon>
        <taxon>Suessiales</taxon>
        <taxon>Symbiodiniaceae</taxon>
        <taxon>Durusdinium</taxon>
    </lineage>
</organism>
<sequence length="233" mass="25681">MMSACERCTLWEQSMSTLGMLEEDPQVVCDVVTLTSAIGGVEWPWAVELLKLMPQRGVKANVVAFSSVISAIGEPEGRTPSGSSEPSGYEEEGGNEEDESSELWPAVDVWPMALQVLDLMGDDEVPPNDISCNSAIIVCGRGGQWQLALSLLWSMLRSRYAVDLYTGYSTVWACETAGEWELALEILKVIPETRAKPNVFGCASDVNLCYRQNRWQLGLYLINILSQVALLRI</sequence>
<protein>
    <recommendedName>
        <fullName evidence="6">Pentatricopeptide repeat-containing protein</fullName>
    </recommendedName>
</protein>
<dbReference type="InterPro" id="IPR011990">
    <property type="entry name" value="TPR-like_helical_dom_sf"/>
</dbReference>
<proteinExistence type="predicted"/>
<evidence type="ECO:0000313" key="3">
    <source>
        <dbReference type="EMBL" id="CAK9082918.1"/>
    </source>
</evidence>
<dbReference type="PANTHER" id="PTHR47447:SF17">
    <property type="entry name" value="OS12G0638900 PROTEIN"/>
    <property type="match status" value="1"/>
</dbReference>
<dbReference type="PANTHER" id="PTHR47447">
    <property type="entry name" value="OS03G0856100 PROTEIN"/>
    <property type="match status" value="1"/>
</dbReference>
<evidence type="ECO:0008006" key="6">
    <source>
        <dbReference type="Google" id="ProtNLM"/>
    </source>
</evidence>
<comment type="caution">
    <text evidence="4">The sequence shown here is derived from an EMBL/GenBank/DDBJ whole genome shotgun (WGS) entry which is preliminary data.</text>
</comment>
<feature type="compositionally biased region" description="Acidic residues" evidence="2">
    <location>
        <begin position="88"/>
        <end position="101"/>
    </location>
</feature>
<dbReference type="EMBL" id="CAXAMN010024017">
    <property type="protein sequence ID" value="CAK9083170.1"/>
    <property type="molecule type" value="Genomic_DNA"/>
</dbReference>
<dbReference type="EMBL" id="CAXAMN010023984">
    <property type="protein sequence ID" value="CAK9082918.1"/>
    <property type="molecule type" value="Genomic_DNA"/>
</dbReference>
<evidence type="ECO:0000256" key="1">
    <source>
        <dbReference type="ARBA" id="ARBA00022737"/>
    </source>
</evidence>
<evidence type="ECO:0000313" key="4">
    <source>
        <dbReference type="EMBL" id="CAK9083170.1"/>
    </source>
</evidence>
<dbReference type="Gene3D" id="1.25.40.10">
    <property type="entry name" value="Tetratricopeptide repeat domain"/>
    <property type="match status" value="2"/>
</dbReference>
<keyword evidence="5" id="KW-1185">Reference proteome</keyword>
<dbReference type="Proteomes" id="UP001642484">
    <property type="component" value="Unassembled WGS sequence"/>
</dbReference>
<gene>
    <name evidence="3" type="ORF">CCMP2556_LOCUS40475</name>
    <name evidence="4" type="ORF">CCMP2556_LOCUS40572</name>
</gene>
<evidence type="ECO:0000256" key="2">
    <source>
        <dbReference type="SAM" id="MobiDB-lite"/>
    </source>
</evidence>
<name>A0ABP0Q4J2_9DINO</name>